<feature type="compositionally biased region" description="Basic and acidic residues" evidence="2">
    <location>
        <begin position="2141"/>
        <end position="2154"/>
    </location>
</feature>
<feature type="compositionally biased region" description="Polar residues" evidence="2">
    <location>
        <begin position="333"/>
        <end position="353"/>
    </location>
</feature>
<feature type="region of interest" description="Disordered" evidence="2">
    <location>
        <begin position="544"/>
        <end position="616"/>
    </location>
</feature>
<feature type="compositionally biased region" description="Basic and acidic residues" evidence="2">
    <location>
        <begin position="1848"/>
        <end position="1864"/>
    </location>
</feature>
<dbReference type="PROSITE" id="PS00028">
    <property type="entry name" value="ZINC_FINGER_C2H2_1"/>
    <property type="match status" value="4"/>
</dbReference>
<dbReference type="Gene3D" id="3.30.160.60">
    <property type="entry name" value="Classic Zinc Finger"/>
    <property type="match status" value="1"/>
</dbReference>
<feature type="compositionally biased region" description="Polar residues" evidence="2">
    <location>
        <begin position="152"/>
        <end position="186"/>
    </location>
</feature>
<dbReference type="GO" id="GO:0008270">
    <property type="term" value="F:zinc ion binding"/>
    <property type="evidence" value="ECO:0007669"/>
    <property type="project" value="UniProtKB-KW"/>
</dbReference>
<feature type="region of interest" description="Disordered" evidence="2">
    <location>
        <begin position="1743"/>
        <end position="1777"/>
    </location>
</feature>
<feature type="region of interest" description="Disordered" evidence="2">
    <location>
        <begin position="2132"/>
        <end position="2154"/>
    </location>
</feature>
<dbReference type="PROSITE" id="PS50157">
    <property type="entry name" value="ZINC_FINGER_C2H2_2"/>
    <property type="match status" value="1"/>
</dbReference>
<name>A0A8B6EU76_MYTGA</name>
<feature type="compositionally biased region" description="Low complexity" evidence="2">
    <location>
        <begin position="8"/>
        <end position="21"/>
    </location>
</feature>
<accession>A0A8B6EU76</accession>
<evidence type="ECO:0000256" key="1">
    <source>
        <dbReference type="PROSITE-ProRule" id="PRU00042"/>
    </source>
</evidence>
<feature type="domain" description="C2H2-type" evidence="3">
    <location>
        <begin position="1245"/>
        <end position="1274"/>
    </location>
</feature>
<feature type="region of interest" description="Disordered" evidence="2">
    <location>
        <begin position="2377"/>
        <end position="2397"/>
    </location>
</feature>
<feature type="region of interest" description="Disordered" evidence="2">
    <location>
        <begin position="1"/>
        <end position="24"/>
    </location>
</feature>
<dbReference type="SMART" id="SM00355">
    <property type="entry name" value="ZnF_C2H2"/>
    <property type="match status" value="5"/>
</dbReference>
<feature type="compositionally biased region" description="Polar residues" evidence="2">
    <location>
        <begin position="1054"/>
        <end position="1075"/>
    </location>
</feature>
<gene>
    <name evidence="4" type="ORF">MGAL_10B043882</name>
</gene>
<dbReference type="EMBL" id="UYJE01005729">
    <property type="protein sequence ID" value="VDI39737.1"/>
    <property type="molecule type" value="Genomic_DNA"/>
</dbReference>
<feature type="region of interest" description="Disordered" evidence="2">
    <location>
        <begin position="1847"/>
        <end position="1906"/>
    </location>
</feature>
<feature type="region of interest" description="Disordered" evidence="2">
    <location>
        <begin position="502"/>
        <end position="530"/>
    </location>
</feature>
<feature type="compositionally biased region" description="Basic residues" evidence="2">
    <location>
        <begin position="2379"/>
        <end position="2388"/>
    </location>
</feature>
<feature type="region of interest" description="Disordered" evidence="2">
    <location>
        <begin position="964"/>
        <end position="989"/>
    </location>
</feature>
<dbReference type="InterPro" id="IPR013087">
    <property type="entry name" value="Znf_C2H2_type"/>
</dbReference>
<feature type="compositionally biased region" description="Polar residues" evidence="2">
    <location>
        <begin position="557"/>
        <end position="570"/>
    </location>
</feature>
<keyword evidence="1" id="KW-0863">Zinc-finger</keyword>
<comment type="caution">
    <text evidence="4">The sequence shown here is derived from an EMBL/GenBank/DDBJ whole genome shotgun (WGS) entry which is preliminary data.</text>
</comment>
<feature type="region of interest" description="Disordered" evidence="2">
    <location>
        <begin position="149"/>
        <end position="186"/>
    </location>
</feature>
<feature type="region of interest" description="Disordered" evidence="2">
    <location>
        <begin position="242"/>
        <end position="268"/>
    </location>
</feature>
<keyword evidence="5" id="KW-1185">Reference proteome</keyword>
<organism evidence="4 5">
    <name type="scientific">Mytilus galloprovincialis</name>
    <name type="common">Mediterranean mussel</name>
    <dbReference type="NCBI Taxonomy" id="29158"/>
    <lineage>
        <taxon>Eukaryota</taxon>
        <taxon>Metazoa</taxon>
        <taxon>Spiralia</taxon>
        <taxon>Lophotrochozoa</taxon>
        <taxon>Mollusca</taxon>
        <taxon>Bivalvia</taxon>
        <taxon>Autobranchia</taxon>
        <taxon>Pteriomorphia</taxon>
        <taxon>Mytilida</taxon>
        <taxon>Mytiloidea</taxon>
        <taxon>Mytilidae</taxon>
        <taxon>Mytilinae</taxon>
        <taxon>Mytilus</taxon>
    </lineage>
</organism>
<evidence type="ECO:0000313" key="5">
    <source>
        <dbReference type="Proteomes" id="UP000596742"/>
    </source>
</evidence>
<feature type="region of interest" description="Disordered" evidence="2">
    <location>
        <begin position="1054"/>
        <end position="1080"/>
    </location>
</feature>
<feature type="compositionally biased region" description="Basic and acidic residues" evidence="2">
    <location>
        <begin position="354"/>
        <end position="367"/>
    </location>
</feature>
<evidence type="ECO:0000259" key="3">
    <source>
        <dbReference type="PROSITE" id="PS50157"/>
    </source>
</evidence>
<sequence>MNRDIDDTITSSETTHWETTSDQNLLPLETDKKVKLKGQTCKENGGIGEDDDKIKFNSRNGGQEFIPSQCDQNQDHNLTELINDEQTISKNCKQNGKNAEETIYSKAGNSTNVHEAITGIDVQLAGNSTNLQKADNSTNVQQACNITDVRQAGNSTDVKQPETSTDVKQPETSTDVQQPENSNDVQQAHNNTDAQQAITGIDSKQACISTDAQQAITGIDVQPADISIDVQQACYNNDLHQTENSNDVKQEKNSADVQLADNSNDVKQEEKCIDVNKKDNSTDVKETITGTDVQQASSRTDLQMAGTCTDVKQADNSTDVQQAITGIDVKQAGKSTNVQQPETSTDGKQPETSTDVKEPKTSTDVKQPETSIDVKQPKTSTDVKEPETSTDVKEPETSADVKQPETSTDVKQPETSTDVKQPETSTDVQQANKQAGNIQQQLCQSQNIQQQQNDGKDLQLKPIINIAIQSSNNQHEPSNALDIQEQLVNDNSIQQQLIDNSYIQPQQSDNNYTKQQRIENSNAKQKPIGNNDILAQSSYISNTIPQSNDQLDHQQHSGDNSNNQQLPNDKNNTKKQSNDKNCTPQQPRDESIAKQQPNEQPCDTKNNQQQCHTSGHPCDIENNKATQQQLLTSEQPCDDPNIKTQPCTNEQICDAQNYQQQCHTSENPCDNENNKANQQPLLTSEQPYNEQIIKTHCHTNNQTCDVKNNQQQCHTNEKPYDIMRNKPQFDTSEQPFDPQNNLQQCHITKQPYEAKTSQQQCHTTEQPFDANNIKAQCHTKEQTSDTKGNQHQCFARKQKSDTIKDNQQLRPTSEPEIDKKNSQLQCYPKEHLVDSKDSMEQIASTQKNNTLLGKPNTEVKDNLNSAKTVEHQIEDPIQKDIKTIEEYYNSSQELPIDLSDPNKKSNSHNGILLAPAQVKKQNESMVSPIHSHTKSSYGKMQLSKDQQSYLKNSIYHSTIKDGLQSTTIPNSKKGDNTIHIPKRKPHRNRQKVCDIRDMQELYKTYQQEDTTNFHLQGKDVQYLHSINEQFGKIQENQPQKTSVADYHVMRQLSHPTKQEVVTNTEYGGSSSQQRDSNSENKLPLPIVIYQRQQSENSENSLHIIMDQNTGIELSESTSSEHELQIATDHSEIEKLAFPVKLEIDEQVTNESETELLTNQQSEHGTEGSIQDDIGHKENKSILFVCNTCLREKMTTATFPNGQTLAKHAILVHHPLPNLTGPYFQFTCHTEHFNYYCIPVVQEKLYPCKFGNCTETFTCARLLRIHVTEHHTKKQLVFEYKKCQYRHCERLFASQEARKQHVKEFHIDHSIKREDGYGALWIIKSSPNEKIGDKQGMHNNERIHEYSFQEIRNFFVEVYEVTRIIVSSGDYFVSFCENCAFYDAPRDFDKNKYGKLCKDEKQCDVSYVCREIKSAYGDFIVDINNVKSRMLNSGVLFHDFHFGCCIFIDDGEKSMDSERDIPVLKKIKSASDSVQKSMDSEKEIPILEKIKPTSDALQKSITENIKPARNELQKSISENIKPKDVEADIGDLVFLYGKPNPNYSPACPETVEDNLESPEGEIIYHDDNDQDNYAVLSCDAFPSELNTSSEPTEDEIDRKDVIKVERYWEEFGDDSIKRSLNISTEDQIIERTMKSEPINEEIVLTENVKQEIVNSGKTKTGKIGSAKSSKKLNMKKPSQTEGKKVHTWKEEEIGSCISIPDSHLVTSDFLSEISENFSDSSLNVIEDRNSKIQRSSDVICDTLEGGSTSIKKDPKSQKSFNKDSKSQKSLNKDSKSQKCLIEDSKSQKCFNNPSSSSSSSSSSALKRSLSVPLVNHFFKQCVPPADKSVIQKVPSAYKAVKQGVPLAEKSVKQREKGQKINDKQNKSPPKCSSRSEQKSAKEEKKETFSKKPYGPLPNIEGNKTNKKIKNTSHSLYEDVIDLKVENSGRKQSQSLLLDETKQSHFENPIDYTDNDDDYDDDIIELDIGRTNKNYVKLDRSQSENDISKNLHHDIIEIDVDHKNSDSRNVYKDDIIVIDTGENLKDMHNIEGHSKDIPVNLQKRKRYSNDIIDLDDGDDNRKSYNESRLSHITSNLNNGKTKSIKTLKSHDKVISIGSDYHVKSHDKVISIDNDDDVRSHDLYTNDKKQVKDEIFDDSDDTDDYTHEEHSEVPHSDFKTKKYSSIKVKEKNWKSSDKTDFQNRKLLDIKRKPGDKSYDKIDHTKKKSQPFQLKRKFCEWKFPKKTNLLGPKIKKETNSLIESDSMQNVCDNYKSDAFQKHYTQGESRINEESTVYESGSDVKPEKEKWIVEGHEIKDCKIKVFKLDDSDVDYICQELKSGHKTNYANYLDSMQKMDARNYDQLMNGCLKLNMKPRRLKRIVEICKKLFEMNKYFHDNPHKRTERTRKRKSNSFMPNGALKKRKSDNNILEFVDLDWIMDSDDSVSVSEDDEDEDTDFDDLDFTDNDLFCPEPGCTKRFASSVTLEHHIARKHDDQSYEERKFCPVENCERSYSNKHNLMTHIKKDHGEVIYNEIRSELYSMKPEPESAMVRPAGTCLMPTVWRNPQPLIPSHVKGKISKTSATEPPKNVKEVQDIKNILSDFTQNGRGSFYSILSNK</sequence>
<dbReference type="Proteomes" id="UP000596742">
    <property type="component" value="Unassembled WGS sequence"/>
</dbReference>
<feature type="compositionally biased region" description="Polar residues" evidence="2">
    <location>
        <begin position="502"/>
        <end position="524"/>
    </location>
</feature>
<feature type="region of interest" description="Disordered" evidence="2">
    <location>
        <begin position="1151"/>
        <end position="1171"/>
    </location>
</feature>
<protein>
    <recommendedName>
        <fullName evidence="3">C2H2-type domain-containing protein</fullName>
    </recommendedName>
</protein>
<feature type="region of interest" description="Disordered" evidence="2">
    <location>
        <begin position="779"/>
        <end position="822"/>
    </location>
</feature>
<feature type="compositionally biased region" description="Basic and acidic residues" evidence="2">
    <location>
        <begin position="1872"/>
        <end position="1888"/>
    </location>
</feature>
<reference evidence="4" key="1">
    <citation type="submission" date="2018-11" db="EMBL/GenBank/DDBJ databases">
        <authorList>
            <person name="Alioto T."/>
            <person name="Alioto T."/>
        </authorList>
    </citation>
    <scope>NUCLEOTIDE SEQUENCE</scope>
</reference>
<dbReference type="OrthoDB" id="7171700at2759"/>
<keyword evidence="1" id="KW-0479">Metal-binding</keyword>
<proteinExistence type="predicted"/>
<keyword evidence="1" id="KW-0862">Zinc</keyword>
<feature type="region of interest" description="Disordered" evidence="2">
    <location>
        <begin position="331"/>
        <end position="433"/>
    </location>
</feature>
<feature type="compositionally biased region" description="Polar residues" evidence="2">
    <location>
        <begin position="593"/>
        <end position="613"/>
    </location>
</feature>
<feature type="compositionally biased region" description="Polar residues" evidence="2">
    <location>
        <begin position="404"/>
        <end position="433"/>
    </location>
</feature>
<evidence type="ECO:0000256" key="2">
    <source>
        <dbReference type="SAM" id="MobiDB-lite"/>
    </source>
</evidence>
<evidence type="ECO:0000313" key="4">
    <source>
        <dbReference type="EMBL" id="VDI39737.1"/>
    </source>
</evidence>
<feature type="compositionally biased region" description="Basic and acidic residues" evidence="2">
    <location>
        <begin position="381"/>
        <end position="396"/>
    </location>
</feature>
<feature type="compositionally biased region" description="Basic and acidic residues" evidence="2">
    <location>
        <begin position="1749"/>
        <end position="1777"/>
    </location>
</feature>
<feature type="compositionally biased region" description="Basic residues" evidence="2">
    <location>
        <begin position="980"/>
        <end position="989"/>
    </location>
</feature>